<accession>A0A1X2IFR2</accession>
<proteinExistence type="predicted"/>
<evidence type="ECO:0000313" key="2">
    <source>
        <dbReference type="Proteomes" id="UP000193560"/>
    </source>
</evidence>
<dbReference type="Proteomes" id="UP000193560">
    <property type="component" value="Unassembled WGS sequence"/>
</dbReference>
<reference evidence="1 2" key="1">
    <citation type="submission" date="2016-07" db="EMBL/GenBank/DDBJ databases">
        <title>Pervasive Adenine N6-methylation of Active Genes in Fungi.</title>
        <authorList>
            <consortium name="DOE Joint Genome Institute"/>
            <person name="Mondo S.J."/>
            <person name="Dannebaum R.O."/>
            <person name="Kuo R.C."/>
            <person name="Labutti K."/>
            <person name="Haridas S."/>
            <person name="Kuo A."/>
            <person name="Salamov A."/>
            <person name="Ahrendt S.R."/>
            <person name="Lipzen A."/>
            <person name="Sullivan W."/>
            <person name="Andreopoulos W.B."/>
            <person name="Clum A."/>
            <person name="Lindquist E."/>
            <person name="Daum C."/>
            <person name="Ramamoorthy G.K."/>
            <person name="Gryganskyi A."/>
            <person name="Culley D."/>
            <person name="Magnuson J.K."/>
            <person name="James T.Y."/>
            <person name="O'Malley M.A."/>
            <person name="Stajich J.E."/>
            <person name="Spatafora J.W."/>
            <person name="Visel A."/>
            <person name="Grigoriev I.V."/>
        </authorList>
    </citation>
    <scope>NUCLEOTIDE SEQUENCE [LARGE SCALE GENOMIC DNA]</scope>
    <source>
        <strain evidence="1 2">NRRL 1336</strain>
    </source>
</reference>
<evidence type="ECO:0000313" key="1">
    <source>
        <dbReference type="EMBL" id="ORZ15726.1"/>
    </source>
</evidence>
<keyword evidence="2" id="KW-1185">Reference proteome</keyword>
<gene>
    <name evidence="1" type="ORF">BCR42DRAFT_392690</name>
</gene>
<dbReference type="EMBL" id="MCGE01000012">
    <property type="protein sequence ID" value="ORZ15726.1"/>
    <property type="molecule type" value="Genomic_DNA"/>
</dbReference>
<organism evidence="1 2">
    <name type="scientific">Absidia repens</name>
    <dbReference type="NCBI Taxonomy" id="90262"/>
    <lineage>
        <taxon>Eukaryota</taxon>
        <taxon>Fungi</taxon>
        <taxon>Fungi incertae sedis</taxon>
        <taxon>Mucoromycota</taxon>
        <taxon>Mucoromycotina</taxon>
        <taxon>Mucoromycetes</taxon>
        <taxon>Mucorales</taxon>
        <taxon>Cunninghamellaceae</taxon>
        <taxon>Absidia</taxon>
    </lineage>
</organism>
<comment type="caution">
    <text evidence="1">The sequence shown here is derived from an EMBL/GenBank/DDBJ whole genome shotgun (WGS) entry which is preliminary data.</text>
</comment>
<protein>
    <submittedName>
        <fullName evidence="1">Uncharacterized protein</fullName>
    </submittedName>
</protein>
<sequence>MATAGQSAFLQSDAPFNQQVPTPFSNVRHDTIRIKNDDSVENGALAAVLLCLTLLFDSQALFNQQVPTPFRILIGSFTVFDSDTCLPGVFTEQTPTSFESMPTFDAIHPHLPASSRMKIFLKLNLISLVLIKLLLV</sequence>
<name>A0A1X2IFR2_9FUNG</name>
<dbReference type="AlphaFoldDB" id="A0A1X2IFR2"/>